<dbReference type="Proteomes" id="UP000005408">
    <property type="component" value="Unassembled WGS sequence"/>
</dbReference>
<dbReference type="KEGG" id="crg:105332659"/>
<feature type="domain" description="PPM-type phosphatase" evidence="6">
    <location>
        <begin position="11"/>
        <end position="332"/>
    </location>
</feature>
<dbReference type="RefSeq" id="XP_065934972.1">
    <property type="nucleotide sequence ID" value="XM_066078900.1"/>
</dbReference>
<dbReference type="InterPro" id="IPR015655">
    <property type="entry name" value="PP2C"/>
</dbReference>
<evidence type="ECO:0000256" key="3">
    <source>
        <dbReference type="ARBA" id="ARBA00022912"/>
    </source>
</evidence>
<dbReference type="SMART" id="SM00332">
    <property type="entry name" value="PP2Cc"/>
    <property type="match status" value="1"/>
</dbReference>
<keyword evidence="1" id="KW-0479">Metal-binding</keyword>
<dbReference type="EnsemblMetazoa" id="G21523.1">
    <property type="protein sequence ID" value="G21523.1:cds"/>
    <property type="gene ID" value="G21523"/>
</dbReference>
<evidence type="ECO:0000256" key="1">
    <source>
        <dbReference type="ARBA" id="ARBA00022723"/>
    </source>
</evidence>
<evidence type="ECO:0000313" key="7">
    <source>
        <dbReference type="EnsemblMetazoa" id="G21523.1:cds"/>
    </source>
</evidence>
<dbReference type="FunFam" id="3.60.40.10:FF:000060">
    <property type="entry name" value="Protein phosphatase 2c"/>
    <property type="match status" value="1"/>
</dbReference>
<dbReference type="Gene3D" id="3.60.40.10">
    <property type="entry name" value="PPM-type phosphatase domain"/>
    <property type="match status" value="1"/>
</dbReference>
<dbReference type="GO" id="GO:0004722">
    <property type="term" value="F:protein serine/threonine phosphatase activity"/>
    <property type="evidence" value="ECO:0007669"/>
    <property type="project" value="InterPro"/>
</dbReference>
<keyword evidence="2 4" id="KW-0378">Hydrolase</keyword>
<dbReference type="GO" id="GO:0046872">
    <property type="term" value="F:metal ion binding"/>
    <property type="evidence" value="ECO:0007669"/>
    <property type="project" value="UniProtKB-KW"/>
</dbReference>
<feature type="compositionally biased region" description="Basic and acidic residues" evidence="5">
    <location>
        <begin position="368"/>
        <end position="389"/>
    </location>
</feature>
<dbReference type="InterPro" id="IPR036457">
    <property type="entry name" value="PPM-type-like_dom_sf"/>
</dbReference>
<feature type="region of interest" description="Disordered" evidence="5">
    <location>
        <begin position="361"/>
        <end position="401"/>
    </location>
</feature>
<dbReference type="GeneID" id="105332659"/>
<evidence type="ECO:0000256" key="2">
    <source>
        <dbReference type="ARBA" id="ARBA00022801"/>
    </source>
</evidence>
<dbReference type="SUPFAM" id="SSF81606">
    <property type="entry name" value="PP2C-like"/>
    <property type="match status" value="1"/>
</dbReference>
<evidence type="ECO:0000313" key="8">
    <source>
        <dbReference type="Proteomes" id="UP000005408"/>
    </source>
</evidence>
<organism evidence="7 8">
    <name type="scientific">Magallana gigas</name>
    <name type="common">Pacific oyster</name>
    <name type="synonym">Crassostrea gigas</name>
    <dbReference type="NCBI Taxonomy" id="29159"/>
    <lineage>
        <taxon>Eukaryota</taxon>
        <taxon>Metazoa</taxon>
        <taxon>Spiralia</taxon>
        <taxon>Lophotrochozoa</taxon>
        <taxon>Mollusca</taxon>
        <taxon>Bivalvia</taxon>
        <taxon>Autobranchia</taxon>
        <taxon>Pteriomorphia</taxon>
        <taxon>Ostreida</taxon>
        <taxon>Ostreoidea</taxon>
        <taxon>Ostreidae</taxon>
        <taxon>Magallana</taxon>
    </lineage>
</organism>
<dbReference type="CDD" id="cd00143">
    <property type="entry name" value="PP2Cc"/>
    <property type="match status" value="1"/>
</dbReference>
<dbReference type="AlphaFoldDB" id="A0A8W8JXZ6"/>
<dbReference type="PANTHER" id="PTHR47992">
    <property type="entry name" value="PROTEIN PHOSPHATASE"/>
    <property type="match status" value="1"/>
</dbReference>
<feature type="region of interest" description="Disordered" evidence="5">
    <location>
        <begin position="660"/>
        <end position="684"/>
    </location>
</feature>
<evidence type="ECO:0000259" key="6">
    <source>
        <dbReference type="PROSITE" id="PS51746"/>
    </source>
</evidence>
<dbReference type="InterPro" id="IPR000222">
    <property type="entry name" value="PP2C_BS"/>
</dbReference>
<reference evidence="7" key="1">
    <citation type="submission" date="2022-08" db="UniProtKB">
        <authorList>
            <consortium name="EnsemblMetazoa"/>
        </authorList>
    </citation>
    <scope>IDENTIFICATION</scope>
    <source>
        <strain evidence="7">05x7-T-G4-1.051#20</strain>
    </source>
</reference>
<dbReference type="PROSITE" id="PS51746">
    <property type="entry name" value="PPM_2"/>
    <property type="match status" value="1"/>
</dbReference>
<evidence type="ECO:0000256" key="5">
    <source>
        <dbReference type="SAM" id="MobiDB-lite"/>
    </source>
</evidence>
<sequence>MSNYKIGVNLRVTENSNQGGRKYMEDNNSIQFVKNEEGGYEFAYFGIFDGHGGSEASKFVRDNLLTQIKKYDYFWNGDDDQILTAIRNGFLDTQELMWKEVGKWPRTASGHPSTSGTTGSIAIIKNSKLYIGHAGDSGVALGYDQNKNFDERAPFPLAGTMLTTDHKPDSPEEIKRIERVGGQVVAKAGVQRVVWNRPNISNKGPVRRSTPIDKIPFLAVARSLGDLWSFNYQNNEYVVSPVPDVSVQELDPAVHKCLILGSDGLWNVMTAESAAAIVADLEYHFEYKVIHDPNVPVSYWINPAEKLVQKALRTWRSKLMKADNTSCIVVLIDPLGPRKLSILKKKRDEFFQKANLEKTVASPRVSPRKHDNAAKPEAIKSEKDEENKKKSATSRVNSHNVITPKTVVSPISTEKSKRSSISPALNSELDDSVQANSVHFKAKFSQGMITKEKLNFSCTNVFARFHGSKSDLDVHTSTQGVPITRARHHSGNVILQSQKLSKTSDQNQKVTKNNPIFTASSLKDLSVLTDSLKPYQTNRVHLTTEKHVKRVEVPVSACSLKDMQNFLDCSKNEIKVRTNSDMNQQRTHKKESVTKDQKPGAAIKSDSAESGGHYLRKHTISAIDNGNKKATCVASKLRKVKQRSLRCRGQVENKVKASMSTIAGVKRKRNSNEEAHQPKKTCRR</sequence>
<proteinExistence type="inferred from homology"/>
<dbReference type="OrthoDB" id="10025511at2759"/>
<feature type="region of interest" description="Disordered" evidence="5">
    <location>
        <begin position="579"/>
        <end position="613"/>
    </location>
</feature>
<dbReference type="PROSITE" id="PS01032">
    <property type="entry name" value="PPM_1"/>
    <property type="match status" value="1"/>
</dbReference>
<dbReference type="InterPro" id="IPR001932">
    <property type="entry name" value="PPM-type_phosphatase-like_dom"/>
</dbReference>
<keyword evidence="8" id="KW-1185">Reference proteome</keyword>
<protein>
    <recommendedName>
        <fullName evidence="6">PPM-type phosphatase domain-containing protein</fullName>
    </recommendedName>
</protein>
<name>A0A8W8JXZ6_MAGGI</name>
<comment type="similarity">
    <text evidence="4">Belongs to the PP2C family.</text>
</comment>
<keyword evidence="3 4" id="KW-0904">Protein phosphatase</keyword>
<dbReference type="Pfam" id="PF00481">
    <property type="entry name" value="PP2C"/>
    <property type="match status" value="1"/>
</dbReference>
<accession>A0A8W8JXZ6</accession>
<evidence type="ECO:0000256" key="4">
    <source>
        <dbReference type="RuleBase" id="RU003465"/>
    </source>
</evidence>
<dbReference type="OMA" id="LEYHFEY"/>